<dbReference type="InterPro" id="IPR018247">
    <property type="entry name" value="EF_Hand_1_Ca_BS"/>
</dbReference>
<dbReference type="EMBL" id="JBFDAA010000008">
    <property type="protein sequence ID" value="KAL1129732.1"/>
    <property type="molecule type" value="Genomic_DNA"/>
</dbReference>
<feature type="compositionally biased region" description="Basic and acidic residues" evidence="3">
    <location>
        <begin position="107"/>
        <end position="116"/>
    </location>
</feature>
<feature type="compositionally biased region" description="Basic and acidic residues" evidence="3">
    <location>
        <begin position="132"/>
        <end position="145"/>
    </location>
</feature>
<comment type="caution">
    <text evidence="5">The sequence shown here is derived from an EMBL/GenBank/DDBJ whole genome shotgun (WGS) entry which is preliminary data.</text>
</comment>
<dbReference type="Pfam" id="PF13499">
    <property type="entry name" value="EF-hand_7"/>
    <property type="match status" value="1"/>
</dbReference>
<feature type="region of interest" description="Disordered" evidence="3">
    <location>
        <begin position="107"/>
        <end position="145"/>
    </location>
</feature>
<dbReference type="InterPro" id="IPR011992">
    <property type="entry name" value="EF-hand-dom_pair"/>
</dbReference>
<dbReference type="PROSITE" id="PS50222">
    <property type="entry name" value="EF_HAND_2"/>
    <property type="match status" value="1"/>
</dbReference>
<evidence type="ECO:0000259" key="4">
    <source>
        <dbReference type="PROSITE" id="PS50222"/>
    </source>
</evidence>
<dbReference type="AlphaFoldDB" id="A0ABD0YR10"/>
<dbReference type="PANTHER" id="PTHR23347:SF6">
    <property type="entry name" value="FI17904P1"/>
    <property type="match status" value="1"/>
</dbReference>
<feature type="domain" description="EF-hand" evidence="4">
    <location>
        <begin position="33"/>
        <end position="68"/>
    </location>
</feature>
<evidence type="ECO:0000313" key="6">
    <source>
        <dbReference type="Proteomes" id="UP001558652"/>
    </source>
</evidence>
<accession>A0ABD0YR10</accession>
<dbReference type="SMART" id="SM00054">
    <property type="entry name" value="EFh"/>
    <property type="match status" value="2"/>
</dbReference>
<keyword evidence="1" id="KW-0106">Calcium</keyword>
<protein>
    <recommendedName>
        <fullName evidence="4">EF-hand domain-containing protein</fullName>
    </recommendedName>
</protein>
<dbReference type="InterPro" id="IPR040171">
    <property type="entry name" value="USBP1-like"/>
</dbReference>
<dbReference type="InterPro" id="IPR002048">
    <property type="entry name" value="EF_hand_dom"/>
</dbReference>
<evidence type="ECO:0000313" key="5">
    <source>
        <dbReference type="EMBL" id="KAL1129732.1"/>
    </source>
</evidence>
<organism evidence="5 6">
    <name type="scientific">Ranatra chinensis</name>
    <dbReference type="NCBI Taxonomy" id="642074"/>
    <lineage>
        <taxon>Eukaryota</taxon>
        <taxon>Metazoa</taxon>
        <taxon>Ecdysozoa</taxon>
        <taxon>Arthropoda</taxon>
        <taxon>Hexapoda</taxon>
        <taxon>Insecta</taxon>
        <taxon>Pterygota</taxon>
        <taxon>Neoptera</taxon>
        <taxon>Paraneoptera</taxon>
        <taxon>Hemiptera</taxon>
        <taxon>Heteroptera</taxon>
        <taxon>Panheteroptera</taxon>
        <taxon>Nepomorpha</taxon>
        <taxon>Nepidae</taxon>
        <taxon>Ranatrinae</taxon>
        <taxon>Ranatra</taxon>
    </lineage>
</organism>
<feature type="coiled-coil region" evidence="2">
    <location>
        <begin position="176"/>
        <end position="203"/>
    </location>
</feature>
<dbReference type="PROSITE" id="PS00018">
    <property type="entry name" value="EF_HAND_1"/>
    <property type="match status" value="1"/>
</dbReference>
<gene>
    <name evidence="5" type="ORF">AAG570_012676</name>
</gene>
<dbReference type="CDD" id="cd00051">
    <property type="entry name" value="EFh"/>
    <property type="match status" value="1"/>
</dbReference>
<dbReference type="PANTHER" id="PTHR23347">
    <property type="entry name" value="COLORECTAL MUTANT CANCER PROTEIN MCC PROTEIN -RELATED"/>
    <property type="match status" value="1"/>
</dbReference>
<sequence length="208" mass="23114">MVRIETSCLEYGDREMAEFDKESCTSDGTSSVFDEEKVQKLFQACDTNEDGYIDSNDLLAVCRDLNLEYSLDDLLNDLGADEHGRISYDEFLKRRLALKPEIEALQHSRRPHDSHEYLFPSSSTSLEGASGGKEKWEFDSGARDLSPEPNALQRLVEAAGGSVTTGNAANLLSLANKLHLAALASLRRDINSLTKELKAVTEQRDELL</sequence>
<evidence type="ECO:0000256" key="1">
    <source>
        <dbReference type="ARBA" id="ARBA00022837"/>
    </source>
</evidence>
<dbReference type="Gene3D" id="1.10.238.10">
    <property type="entry name" value="EF-hand"/>
    <property type="match status" value="1"/>
</dbReference>
<dbReference type="SUPFAM" id="SSF47473">
    <property type="entry name" value="EF-hand"/>
    <property type="match status" value="1"/>
</dbReference>
<name>A0ABD0YR10_9HEMI</name>
<evidence type="ECO:0000256" key="3">
    <source>
        <dbReference type="SAM" id="MobiDB-lite"/>
    </source>
</evidence>
<proteinExistence type="predicted"/>
<keyword evidence="2" id="KW-0175">Coiled coil</keyword>
<reference evidence="5 6" key="1">
    <citation type="submission" date="2024-07" db="EMBL/GenBank/DDBJ databases">
        <title>Chromosome-level genome assembly of the water stick insect Ranatra chinensis (Heteroptera: Nepidae).</title>
        <authorList>
            <person name="Liu X."/>
        </authorList>
    </citation>
    <scope>NUCLEOTIDE SEQUENCE [LARGE SCALE GENOMIC DNA]</scope>
    <source>
        <strain evidence="5">Cailab_2021Rc</strain>
        <tissue evidence="5">Muscle</tissue>
    </source>
</reference>
<evidence type="ECO:0000256" key="2">
    <source>
        <dbReference type="SAM" id="Coils"/>
    </source>
</evidence>
<dbReference type="Proteomes" id="UP001558652">
    <property type="component" value="Unassembled WGS sequence"/>
</dbReference>
<keyword evidence="6" id="KW-1185">Reference proteome</keyword>